<evidence type="ECO:0000313" key="2">
    <source>
        <dbReference type="EMBL" id="CCO20033.1"/>
    </source>
</evidence>
<dbReference type="AlphaFoldDB" id="K8FD16"/>
<keyword evidence="3" id="KW-1185">Reference proteome</keyword>
<feature type="compositionally biased region" description="Low complexity" evidence="1">
    <location>
        <begin position="40"/>
        <end position="50"/>
    </location>
</feature>
<dbReference type="RefSeq" id="XP_007508947.1">
    <property type="nucleotide sequence ID" value="XM_007508885.1"/>
</dbReference>
<name>K8FD16_9CHLO</name>
<dbReference type="EMBL" id="FO082264">
    <property type="protein sequence ID" value="CCO20033.1"/>
    <property type="molecule type" value="Genomic_DNA"/>
</dbReference>
<feature type="region of interest" description="Disordered" evidence="1">
    <location>
        <begin position="185"/>
        <end position="222"/>
    </location>
</feature>
<proteinExistence type="predicted"/>
<feature type="compositionally biased region" description="Basic and acidic residues" evidence="1">
    <location>
        <begin position="185"/>
        <end position="220"/>
    </location>
</feature>
<feature type="compositionally biased region" description="Low complexity" evidence="1">
    <location>
        <begin position="58"/>
        <end position="69"/>
    </location>
</feature>
<feature type="compositionally biased region" description="Basic and acidic residues" evidence="1">
    <location>
        <begin position="9"/>
        <end position="26"/>
    </location>
</feature>
<dbReference type="GeneID" id="19011492"/>
<feature type="region of interest" description="Disordered" evidence="1">
    <location>
        <begin position="1"/>
        <end position="75"/>
    </location>
</feature>
<accession>K8FD16</accession>
<protein>
    <submittedName>
        <fullName evidence="2">Uncharacterized protein</fullName>
    </submittedName>
</protein>
<dbReference type="Proteomes" id="UP000198341">
    <property type="component" value="Chromosome 15"/>
</dbReference>
<reference evidence="2 3" key="1">
    <citation type="submission" date="2011-10" db="EMBL/GenBank/DDBJ databases">
        <authorList>
            <person name="Genoscope - CEA"/>
        </authorList>
    </citation>
    <scope>NUCLEOTIDE SEQUENCE [LARGE SCALE GENOMIC DNA]</scope>
    <source>
        <strain evidence="2 3">RCC 1105</strain>
    </source>
</reference>
<evidence type="ECO:0000256" key="1">
    <source>
        <dbReference type="SAM" id="MobiDB-lite"/>
    </source>
</evidence>
<dbReference type="KEGG" id="bpg:Bathy15g02700"/>
<evidence type="ECO:0000313" key="3">
    <source>
        <dbReference type="Proteomes" id="UP000198341"/>
    </source>
</evidence>
<sequence length="370" mass="42075">MTMTVANGGEEKQEHEVKKEPEEKDQAMMQVDPPPPAAPAPAVEVANATPPLAPPVPQQQQQQQQQLPQRKMIPNPQDVNKAASIASERALIDAKKAISVRLKFKSKEGGKGDKKKDDFFRTAKDVLETLMPFHAFADQRGLFQFDPSFPSSLMVDDDEDNKNKNARRKKLRLLREAVGMLIAEKEGFSTKEEEEKEKEEDKKEEGEERKASENNENEQKVKRRRLNEAYALLTEENVLRSGFAFRMNRVDDGLLKELRTLHKGLEVCEQSCARLQRHSDEDSTSANVLSKAEEFLIERLVSEETRIVLDAKSSELRKIAQEERQKMADVRKAETAFALASKAAAAAQQQQQIQLRFQQQQQQIQQQQTN</sequence>
<gene>
    <name evidence="2" type="ordered locus">Bathy15g02700</name>
</gene>
<organism evidence="2 3">
    <name type="scientific">Bathycoccus prasinos</name>
    <dbReference type="NCBI Taxonomy" id="41875"/>
    <lineage>
        <taxon>Eukaryota</taxon>
        <taxon>Viridiplantae</taxon>
        <taxon>Chlorophyta</taxon>
        <taxon>Mamiellophyceae</taxon>
        <taxon>Mamiellales</taxon>
        <taxon>Bathycoccaceae</taxon>
        <taxon>Bathycoccus</taxon>
    </lineage>
</organism>